<evidence type="ECO:0000256" key="1">
    <source>
        <dbReference type="SAM" id="MobiDB-lite"/>
    </source>
</evidence>
<dbReference type="Proteomes" id="UP000065473">
    <property type="component" value="Chromosome"/>
</dbReference>
<proteinExistence type="predicted"/>
<dbReference type="EMBL" id="CP013695">
    <property type="protein sequence ID" value="ALU30911.1"/>
    <property type="molecule type" value="Genomic_DNA"/>
</dbReference>
<reference evidence="5 6" key="1">
    <citation type="submission" date="2015-12" db="EMBL/GenBank/DDBJ databases">
        <title>A stable core within a dynamic pangenome in Sulfolobus acidocaldarius.</title>
        <authorList>
            <person name="Anderson R."/>
            <person name="Kouris A."/>
            <person name="Seward C."/>
            <person name="Campbell K."/>
            <person name="Whitaker R."/>
        </authorList>
    </citation>
    <scope>NUCLEOTIDE SEQUENCE [LARGE SCALE GENOMIC DNA]</scope>
    <source>
        <strain evidence="3 6">GG12-C01-09</strain>
        <strain evidence="4 5">NG05B_CO5_07</strain>
    </source>
</reference>
<gene>
    <name evidence="3" type="ORF">ATY89_09780</name>
    <name evidence="4" type="ORF">ATZ20_01335</name>
</gene>
<dbReference type="OMA" id="YNTTLAY"/>
<dbReference type="AlphaFoldDB" id="A0A0U2VZ71"/>
<dbReference type="RefSeq" id="WP_011278480.1">
    <property type="nucleotide sequence ID" value="NZ_BHWZ01000004.1"/>
</dbReference>
<feature type="transmembrane region" description="Helical" evidence="2">
    <location>
        <begin position="561"/>
        <end position="581"/>
    </location>
</feature>
<dbReference type="Proteomes" id="UP000060043">
    <property type="component" value="Chromosome"/>
</dbReference>
<evidence type="ECO:0000256" key="2">
    <source>
        <dbReference type="SAM" id="Phobius"/>
    </source>
</evidence>
<evidence type="ECO:0000313" key="4">
    <source>
        <dbReference type="EMBL" id="ALU30911.1"/>
    </source>
</evidence>
<protein>
    <submittedName>
        <fullName evidence="3">Uncharacterized protein</fullName>
    </submittedName>
</protein>
<accession>A0A0U2VZ71</accession>
<evidence type="ECO:0000313" key="6">
    <source>
        <dbReference type="Proteomes" id="UP000065473"/>
    </source>
</evidence>
<sequence>MKNAIIYLTLLFFSLAGIIALSVDATPSSNNTTLNIMYQRYGSIYINTNYTGLLTNATFTSLIATSALYNTTLSNQTNGATRITYNETSYLLEFSDTYKTYSGNISITAKPDMELIINSQIPYLIRVIVNSSSHSQLVWSGITNGTATIDTHAYINGSGNVILQFANGTSISQLTFNVKANETVTEHVSVVLRELISTSIQQESQGKITVQFNLPRRYAPVQFNMSYNENTSVTAKSNSVNATIAYFNGTYVPALVWKGEGLGNIKFGINLLNVELSSVINANTNFETIEFYGVNGTVIGYVHLASINGTAYSSLGVSRHSLNLYMTELKIVTVKGVNSLQHPQYVGETEIGNNTVVVVANASGQVSSTADVHLSHKVVLNQQLEGILASLSINNTEKVIVLTSANSTLGVKPVVNKTVQQTYVNINGSQYSAERVDIQNKTGYIIFNVSVSGQGNVAVYKEVNGSWIELNSENYFIVNGSVVVFDDPATTYYVVYGQPQQTSTGTTTQSNTQTSSSSTSQTNSSSSSTQSTPSGTGVPLNSGSSSTTPPQSSSQSSNNTFYIVLAVIVIIIVIGVVALLLRRK</sequence>
<evidence type="ECO:0000313" key="3">
    <source>
        <dbReference type="EMBL" id="ALU30196.1"/>
    </source>
</evidence>
<feature type="region of interest" description="Disordered" evidence="1">
    <location>
        <begin position="501"/>
        <end position="556"/>
    </location>
</feature>
<keyword evidence="2" id="KW-0812">Transmembrane</keyword>
<dbReference type="EMBL" id="CP013694">
    <property type="protein sequence ID" value="ALU30196.1"/>
    <property type="molecule type" value="Genomic_DNA"/>
</dbReference>
<name>A0A0U2VZ71_9CREN</name>
<keyword evidence="2" id="KW-0472">Membrane</keyword>
<organism evidence="3 6">
    <name type="scientific">Sulfolobus acidocaldarius</name>
    <dbReference type="NCBI Taxonomy" id="2285"/>
    <lineage>
        <taxon>Archaea</taxon>
        <taxon>Thermoproteota</taxon>
        <taxon>Thermoprotei</taxon>
        <taxon>Sulfolobales</taxon>
        <taxon>Sulfolobaceae</taxon>
        <taxon>Sulfolobus</taxon>
    </lineage>
</organism>
<keyword evidence="2" id="KW-1133">Transmembrane helix</keyword>
<dbReference type="OrthoDB" id="34629at2157"/>
<dbReference type="GeneID" id="14552159"/>
<evidence type="ECO:0000313" key="5">
    <source>
        <dbReference type="Proteomes" id="UP000060043"/>
    </source>
</evidence>